<organism evidence="1 2">
    <name type="scientific">Heterobasidion irregulare (strain TC 32-1)</name>
    <dbReference type="NCBI Taxonomy" id="747525"/>
    <lineage>
        <taxon>Eukaryota</taxon>
        <taxon>Fungi</taxon>
        <taxon>Dikarya</taxon>
        <taxon>Basidiomycota</taxon>
        <taxon>Agaricomycotina</taxon>
        <taxon>Agaricomycetes</taxon>
        <taxon>Russulales</taxon>
        <taxon>Bondarzewiaceae</taxon>
        <taxon>Heterobasidion</taxon>
        <taxon>Heterobasidion annosum species complex</taxon>
    </lineage>
</organism>
<evidence type="ECO:0000313" key="2">
    <source>
        <dbReference type="Proteomes" id="UP000030671"/>
    </source>
</evidence>
<accession>W4JYD4</accession>
<gene>
    <name evidence="1" type="ORF">HETIRDRAFT_323612</name>
</gene>
<keyword evidence="2" id="KW-1185">Reference proteome</keyword>
<dbReference type="HOGENOM" id="CLU_2574164_0_0_1"/>
<reference evidence="1 2" key="1">
    <citation type="journal article" date="2012" name="New Phytol.">
        <title>Insight into trade-off between wood decay and parasitism from the genome of a fungal forest pathogen.</title>
        <authorList>
            <person name="Olson A."/>
            <person name="Aerts A."/>
            <person name="Asiegbu F."/>
            <person name="Belbahri L."/>
            <person name="Bouzid O."/>
            <person name="Broberg A."/>
            <person name="Canback B."/>
            <person name="Coutinho P.M."/>
            <person name="Cullen D."/>
            <person name="Dalman K."/>
            <person name="Deflorio G."/>
            <person name="van Diepen L.T."/>
            <person name="Dunand C."/>
            <person name="Duplessis S."/>
            <person name="Durling M."/>
            <person name="Gonthier P."/>
            <person name="Grimwood J."/>
            <person name="Fossdal C.G."/>
            <person name="Hansson D."/>
            <person name="Henrissat B."/>
            <person name="Hietala A."/>
            <person name="Himmelstrand K."/>
            <person name="Hoffmeister D."/>
            <person name="Hogberg N."/>
            <person name="James T.Y."/>
            <person name="Karlsson M."/>
            <person name="Kohler A."/>
            <person name="Kues U."/>
            <person name="Lee Y.H."/>
            <person name="Lin Y.C."/>
            <person name="Lind M."/>
            <person name="Lindquist E."/>
            <person name="Lombard V."/>
            <person name="Lucas S."/>
            <person name="Lunden K."/>
            <person name="Morin E."/>
            <person name="Murat C."/>
            <person name="Park J."/>
            <person name="Raffaello T."/>
            <person name="Rouze P."/>
            <person name="Salamov A."/>
            <person name="Schmutz J."/>
            <person name="Solheim H."/>
            <person name="Stahlberg J."/>
            <person name="Velez H."/>
            <person name="de Vries R.P."/>
            <person name="Wiebenga A."/>
            <person name="Woodward S."/>
            <person name="Yakovlev I."/>
            <person name="Garbelotto M."/>
            <person name="Martin F."/>
            <person name="Grigoriev I.V."/>
            <person name="Stenlid J."/>
        </authorList>
    </citation>
    <scope>NUCLEOTIDE SEQUENCE [LARGE SCALE GENOMIC DNA]</scope>
    <source>
        <strain evidence="1 2">TC 32-1</strain>
    </source>
</reference>
<dbReference type="GeneID" id="20670978"/>
<dbReference type="AlphaFoldDB" id="W4JYD4"/>
<proteinExistence type="predicted"/>
<sequence length="81" mass="9777">MSRIKSPFLNRRLPLTVTSVYFSQNSIYRYYEVYKERFDDAKKHALKCLDNCLVEVICHFFNCSWHFIDAYCRGLTRKVVE</sequence>
<name>W4JYD4_HETIT</name>
<dbReference type="RefSeq" id="XP_009548917.1">
    <property type="nucleotide sequence ID" value="XM_009550622.1"/>
</dbReference>
<dbReference type="InParanoid" id="W4JYD4"/>
<dbReference type="EMBL" id="KI925461">
    <property type="protein sequence ID" value="ETW78587.1"/>
    <property type="molecule type" value="Genomic_DNA"/>
</dbReference>
<dbReference type="OrthoDB" id="2449121at2759"/>
<dbReference type="Proteomes" id="UP000030671">
    <property type="component" value="Unassembled WGS sequence"/>
</dbReference>
<dbReference type="KEGG" id="hir:HETIRDRAFT_323612"/>
<protein>
    <submittedName>
        <fullName evidence="1">Uncharacterized protein</fullName>
    </submittedName>
</protein>
<evidence type="ECO:0000313" key="1">
    <source>
        <dbReference type="EMBL" id="ETW78587.1"/>
    </source>
</evidence>